<dbReference type="Proteomes" id="UP000790709">
    <property type="component" value="Unassembled WGS sequence"/>
</dbReference>
<protein>
    <submittedName>
        <fullName evidence="1">Uncharacterized protein</fullName>
    </submittedName>
</protein>
<comment type="caution">
    <text evidence="1">The sequence shown here is derived from an EMBL/GenBank/DDBJ whole genome shotgun (WGS) entry which is preliminary data.</text>
</comment>
<dbReference type="EMBL" id="MU266612">
    <property type="protein sequence ID" value="KAH7920011.1"/>
    <property type="molecule type" value="Genomic_DNA"/>
</dbReference>
<evidence type="ECO:0000313" key="2">
    <source>
        <dbReference type="Proteomes" id="UP000790709"/>
    </source>
</evidence>
<reference evidence="1" key="1">
    <citation type="journal article" date="2021" name="New Phytol.">
        <title>Evolutionary innovations through gain and loss of genes in the ectomycorrhizal Boletales.</title>
        <authorList>
            <person name="Wu G."/>
            <person name="Miyauchi S."/>
            <person name="Morin E."/>
            <person name="Kuo A."/>
            <person name="Drula E."/>
            <person name="Varga T."/>
            <person name="Kohler A."/>
            <person name="Feng B."/>
            <person name="Cao Y."/>
            <person name="Lipzen A."/>
            <person name="Daum C."/>
            <person name="Hundley H."/>
            <person name="Pangilinan J."/>
            <person name="Johnson J."/>
            <person name="Barry K."/>
            <person name="LaButti K."/>
            <person name="Ng V."/>
            <person name="Ahrendt S."/>
            <person name="Min B."/>
            <person name="Choi I.G."/>
            <person name="Park H."/>
            <person name="Plett J.M."/>
            <person name="Magnuson J."/>
            <person name="Spatafora J.W."/>
            <person name="Nagy L.G."/>
            <person name="Henrissat B."/>
            <person name="Grigoriev I.V."/>
            <person name="Yang Z.L."/>
            <person name="Xu J."/>
            <person name="Martin F.M."/>
        </authorList>
    </citation>
    <scope>NUCLEOTIDE SEQUENCE</scope>
    <source>
        <strain evidence="1">KUC20120723A-06</strain>
    </source>
</reference>
<proteinExistence type="predicted"/>
<gene>
    <name evidence="1" type="ORF">BV22DRAFT_1040351</name>
</gene>
<sequence length="432" mass="47947">MVFEQGVKNQDREYWDPSPLELVLLSVSRHWRNVALSAPGLWCEIIVAPQQPLSILRAYLERSSQSKLAINLSQWNQAPNSSLDQQLNIVLAHAHRFCALRARGVGDGPLDAIFARFADVDFSALEHVLVHAQPHVPMDGDDKPKEFSLLLLPARSLRSLSLQNMILSQIPTSLSETGLPRLSSLVLETTSDWLDLTRHMIPYALFRQFLRAAPNLSFLKLCGRVVDFRVEDGVLDAIEIPFLETLVLDSSGSICGPFIDALSAPSLLHLEYPFQALPSDLGVEHEPSPKSRFLDGGIPKYPNVRTLYLHNTVEAELHDAASYTLAFPNVACVDLGGSDVQAFATTLCDSTSEPWKKLERICVRDLRVGSLCKLYAWLEKRAKGDKKIYVTVEGDVGWGYKPGDFEADLEKLLQCQSATVDVRVPGFPSTSS</sequence>
<evidence type="ECO:0000313" key="1">
    <source>
        <dbReference type="EMBL" id="KAH7920011.1"/>
    </source>
</evidence>
<organism evidence="1 2">
    <name type="scientific">Leucogyrophana mollusca</name>
    <dbReference type="NCBI Taxonomy" id="85980"/>
    <lineage>
        <taxon>Eukaryota</taxon>
        <taxon>Fungi</taxon>
        <taxon>Dikarya</taxon>
        <taxon>Basidiomycota</taxon>
        <taxon>Agaricomycotina</taxon>
        <taxon>Agaricomycetes</taxon>
        <taxon>Agaricomycetidae</taxon>
        <taxon>Boletales</taxon>
        <taxon>Boletales incertae sedis</taxon>
        <taxon>Leucogyrophana</taxon>
    </lineage>
</organism>
<accession>A0ACB8B462</accession>
<name>A0ACB8B462_9AGAM</name>
<keyword evidence="2" id="KW-1185">Reference proteome</keyword>